<dbReference type="InterPro" id="IPR000866">
    <property type="entry name" value="AhpC/TSA"/>
</dbReference>
<feature type="domain" description="Thioredoxin" evidence="1">
    <location>
        <begin position="9"/>
        <end position="147"/>
    </location>
</feature>
<evidence type="ECO:0000259" key="1">
    <source>
        <dbReference type="PROSITE" id="PS51352"/>
    </source>
</evidence>
<dbReference type="InterPro" id="IPR036249">
    <property type="entry name" value="Thioredoxin-like_sf"/>
</dbReference>
<dbReference type="PROSITE" id="PS51352">
    <property type="entry name" value="THIOREDOXIN_2"/>
    <property type="match status" value="1"/>
</dbReference>
<dbReference type="Gene3D" id="3.40.30.10">
    <property type="entry name" value="Glutaredoxin"/>
    <property type="match status" value="1"/>
</dbReference>
<dbReference type="EMBL" id="PEZN01000042">
    <property type="protein sequence ID" value="PIS12636.1"/>
    <property type="molecule type" value="Genomic_DNA"/>
</dbReference>
<comment type="caution">
    <text evidence="2">The sequence shown here is derived from an EMBL/GenBank/DDBJ whole genome shotgun (WGS) entry which is preliminary data.</text>
</comment>
<dbReference type="PANTHER" id="PTHR42852:SF13">
    <property type="entry name" value="PROTEIN DIPZ"/>
    <property type="match status" value="1"/>
</dbReference>
<dbReference type="AlphaFoldDB" id="A0A2H0WJ03"/>
<accession>A0A2H0WJ03</accession>
<dbReference type="SUPFAM" id="SSF52833">
    <property type="entry name" value="Thioredoxin-like"/>
    <property type="match status" value="1"/>
</dbReference>
<dbReference type="CDD" id="cd02966">
    <property type="entry name" value="TlpA_like_family"/>
    <property type="match status" value="1"/>
</dbReference>
<dbReference type="PANTHER" id="PTHR42852">
    <property type="entry name" value="THIOL:DISULFIDE INTERCHANGE PROTEIN DSBE"/>
    <property type="match status" value="1"/>
</dbReference>
<dbReference type="GO" id="GO:0016209">
    <property type="term" value="F:antioxidant activity"/>
    <property type="evidence" value="ECO:0007669"/>
    <property type="project" value="InterPro"/>
</dbReference>
<gene>
    <name evidence="2" type="ORF">COT69_03050</name>
</gene>
<evidence type="ECO:0000313" key="3">
    <source>
        <dbReference type="Proteomes" id="UP000230787"/>
    </source>
</evidence>
<evidence type="ECO:0000313" key="2">
    <source>
        <dbReference type="EMBL" id="PIS12636.1"/>
    </source>
</evidence>
<dbReference type="GO" id="GO:0016491">
    <property type="term" value="F:oxidoreductase activity"/>
    <property type="evidence" value="ECO:0007669"/>
    <property type="project" value="InterPro"/>
</dbReference>
<protein>
    <recommendedName>
        <fullName evidence="1">Thioredoxin domain-containing protein</fullName>
    </recommendedName>
</protein>
<feature type="non-terminal residue" evidence="2">
    <location>
        <position position="1"/>
    </location>
</feature>
<name>A0A2H0WJ03_UNCKA</name>
<dbReference type="InterPro" id="IPR013766">
    <property type="entry name" value="Thioredoxin_domain"/>
</dbReference>
<dbReference type="InterPro" id="IPR017937">
    <property type="entry name" value="Thioredoxin_CS"/>
</dbReference>
<dbReference type="InterPro" id="IPR050553">
    <property type="entry name" value="Thioredoxin_ResA/DsbE_sf"/>
</dbReference>
<dbReference type="PROSITE" id="PS00194">
    <property type="entry name" value="THIOREDOXIN_1"/>
    <property type="match status" value="1"/>
</dbReference>
<sequence length="148" mass="17007">SEKNEKARPQINAPAPDFISEDVYGNKISLSDFRGKKPVLLVFWATWCGYCAKEKDDLKTFTKRYQDKIQVLAVDGGEPKQTIRDYIGKENINFLILLDEQRKIWNQYLIRGTPSHFLIDKQGKIITMRPGLASLADLETMLSMIPKE</sequence>
<dbReference type="Proteomes" id="UP000230787">
    <property type="component" value="Unassembled WGS sequence"/>
</dbReference>
<proteinExistence type="predicted"/>
<organism evidence="2 3">
    <name type="scientific">candidate division WWE3 bacterium CG09_land_8_20_14_0_10_39_24</name>
    <dbReference type="NCBI Taxonomy" id="1975088"/>
    <lineage>
        <taxon>Bacteria</taxon>
        <taxon>Katanobacteria</taxon>
    </lineage>
</organism>
<reference evidence="3" key="1">
    <citation type="submission" date="2017-09" db="EMBL/GenBank/DDBJ databases">
        <title>Depth-based differentiation of microbial function through sediment-hosted aquifers and enrichment of novel symbionts in the deep terrestrial subsurface.</title>
        <authorList>
            <person name="Probst A.J."/>
            <person name="Ladd B."/>
            <person name="Jarett J.K."/>
            <person name="Geller-Mcgrath D.E."/>
            <person name="Sieber C.M.K."/>
            <person name="Emerson J.B."/>
            <person name="Anantharaman K."/>
            <person name="Thomas B.C."/>
            <person name="Malmstrom R."/>
            <person name="Stieglmeier M."/>
            <person name="Klingl A."/>
            <person name="Woyke T."/>
            <person name="Ryan C.M."/>
            <person name="Banfield J.F."/>
        </authorList>
    </citation>
    <scope>NUCLEOTIDE SEQUENCE [LARGE SCALE GENOMIC DNA]</scope>
</reference>
<dbReference type="Pfam" id="PF00578">
    <property type="entry name" value="AhpC-TSA"/>
    <property type="match status" value="1"/>
</dbReference>